<keyword evidence="2" id="KW-1185">Reference proteome</keyword>
<comment type="caution">
    <text evidence="1">The sequence shown here is derived from an EMBL/GenBank/DDBJ whole genome shotgun (WGS) entry which is preliminary data.</text>
</comment>
<sequence>MDLSLLSDQERDLLITKWYLYGQRGRKPSHRVAPWHWKNHPFVKPVSSSWPVLLNPDQVADLQLGFLPERTRNLLPPLQHAVPDENVISHSLVLLLLELQHPLCVTEDRWFIYAEGPNHRGEVRVHMHESMSGFKQIELVIDAGFQGCGASGEVASIRDIVWETDPCRGLGGMDVVTSKMVAAEVCRRVMGVFLATPDVFLACERLLGSLFY</sequence>
<evidence type="ECO:0000313" key="1">
    <source>
        <dbReference type="EMBL" id="KPM34262.1"/>
    </source>
</evidence>
<accession>A0A0P7B5Q5</accession>
<name>A0A0P7B5Q5_9HYPO</name>
<dbReference type="EMBL" id="LKCW01000368">
    <property type="protein sequence ID" value="KPM34262.1"/>
    <property type="molecule type" value="Genomic_DNA"/>
</dbReference>
<gene>
    <name evidence="1" type="ORF">AK830_g12311</name>
</gene>
<proteinExistence type="predicted"/>
<dbReference type="Proteomes" id="UP000050424">
    <property type="component" value="Unassembled WGS sequence"/>
</dbReference>
<reference evidence="1 2" key="1">
    <citation type="submission" date="2015-09" db="EMBL/GenBank/DDBJ databases">
        <title>Draft genome of a European isolate of the apple canker pathogen Neonectria ditissima.</title>
        <authorList>
            <person name="Gomez-Cortecero A."/>
            <person name="Harrison R.J."/>
            <person name="Armitage A.D."/>
        </authorList>
    </citation>
    <scope>NUCLEOTIDE SEQUENCE [LARGE SCALE GENOMIC DNA]</scope>
    <source>
        <strain evidence="1 2">R09/05</strain>
    </source>
</reference>
<dbReference type="STRING" id="78410.A0A0P7B5Q5"/>
<dbReference type="AlphaFoldDB" id="A0A0P7B5Q5"/>
<protein>
    <submittedName>
        <fullName evidence="1">Uncharacterized protein</fullName>
    </submittedName>
</protein>
<dbReference type="OrthoDB" id="4521980at2759"/>
<organism evidence="1 2">
    <name type="scientific">Neonectria ditissima</name>
    <dbReference type="NCBI Taxonomy" id="78410"/>
    <lineage>
        <taxon>Eukaryota</taxon>
        <taxon>Fungi</taxon>
        <taxon>Dikarya</taxon>
        <taxon>Ascomycota</taxon>
        <taxon>Pezizomycotina</taxon>
        <taxon>Sordariomycetes</taxon>
        <taxon>Hypocreomycetidae</taxon>
        <taxon>Hypocreales</taxon>
        <taxon>Nectriaceae</taxon>
        <taxon>Neonectria</taxon>
    </lineage>
</organism>
<evidence type="ECO:0000313" key="2">
    <source>
        <dbReference type="Proteomes" id="UP000050424"/>
    </source>
</evidence>